<feature type="region of interest" description="Disordered" evidence="1">
    <location>
        <begin position="149"/>
        <end position="170"/>
    </location>
</feature>
<dbReference type="Gene3D" id="3.30.505.20">
    <property type="match status" value="1"/>
</dbReference>
<evidence type="ECO:0000313" key="3">
    <source>
        <dbReference type="EMBL" id="MFC4563077.1"/>
    </source>
</evidence>
<sequence>MRGRTTIVLSSVAGLAALGTGAYLLADDPEHAIEPIRVSGVTAGEAPGGGPADQTASTQPVAGLEQLEGVLSAGDDVDDWYVSGVEVDFGPEEWLLTDPAVPGLDGEGASAPVLDVLRGLEGGEVTLGVRYEDDDDGDRDDADVYTVNGASYRDHEGGPAPWQDTGDRPEADRDAVAAAAEAAVGDGARAGEVERTREDGWEGWDVEVHGADGREYEVLLDATGEVVDTRADD</sequence>
<feature type="chain" id="PRO_5046163518" evidence="2">
    <location>
        <begin position="27"/>
        <end position="233"/>
    </location>
</feature>
<name>A0ABV9DWF7_9ACTN</name>
<gene>
    <name evidence="3" type="ORF">ACFO4E_14525</name>
</gene>
<keyword evidence="4" id="KW-1185">Reference proteome</keyword>
<dbReference type="EMBL" id="JBHSFQ010000012">
    <property type="protein sequence ID" value="MFC4563077.1"/>
    <property type="molecule type" value="Genomic_DNA"/>
</dbReference>
<keyword evidence="2" id="KW-0732">Signal</keyword>
<reference evidence="4" key="1">
    <citation type="journal article" date="2019" name="Int. J. Syst. Evol. Microbiol.">
        <title>The Global Catalogue of Microorganisms (GCM) 10K type strain sequencing project: providing services to taxonomists for standard genome sequencing and annotation.</title>
        <authorList>
            <consortium name="The Broad Institute Genomics Platform"/>
            <consortium name="The Broad Institute Genome Sequencing Center for Infectious Disease"/>
            <person name="Wu L."/>
            <person name="Ma J."/>
        </authorList>
    </citation>
    <scope>NUCLEOTIDE SEQUENCE [LARGE SCALE GENOMIC DNA]</scope>
    <source>
        <strain evidence="4">XZYJ18</strain>
    </source>
</reference>
<organism evidence="3 4">
    <name type="scientific">Nocardiopsis mangrovi</name>
    <dbReference type="NCBI Taxonomy" id="1179818"/>
    <lineage>
        <taxon>Bacteria</taxon>
        <taxon>Bacillati</taxon>
        <taxon>Actinomycetota</taxon>
        <taxon>Actinomycetes</taxon>
        <taxon>Streptosporangiales</taxon>
        <taxon>Nocardiopsidaceae</taxon>
        <taxon>Nocardiopsis</taxon>
    </lineage>
</organism>
<protein>
    <submittedName>
        <fullName evidence="3">PepSY domain-containing protein</fullName>
    </submittedName>
</protein>
<evidence type="ECO:0000313" key="4">
    <source>
        <dbReference type="Proteomes" id="UP001595923"/>
    </source>
</evidence>
<dbReference type="Proteomes" id="UP001595923">
    <property type="component" value="Unassembled WGS sequence"/>
</dbReference>
<accession>A0ABV9DWF7</accession>
<comment type="caution">
    <text evidence="3">The sequence shown here is derived from an EMBL/GenBank/DDBJ whole genome shotgun (WGS) entry which is preliminary data.</text>
</comment>
<feature type="region of interest" description="Disordered" evidence="1">
    <location>
        <begin position="36"/>
        <end position="59"/>
    </location>
</feature>
<proteinExistence type="predicted"/>
<dbReference type="RefSeq" id="WP_378574813.1">
    <property type="nucleotide sequence ID" value="NZ_JBHSFQ010000012.1"/>
</dbReference>
<evidence type="ECO:0000256" key="1">
    <source>
        <dbReference type="SAM" id="MobiDB-lite"/>
    </source>
</evidence>
<feature type="signal peptide" evidence="2">
    <location>
        <begin position="1"/>
        <end position="26"/>
    </location>
</feature>
<evidence type="ECO:0000256" key="2">
    <source>
        <dbReference type="SAM" id="SignalP"/>
    </source>
</evidence>